<dbReference type="InterPro" id="IPR029000">
    <property type="entry name" value="Cyclophilin-like_dom_sf"/>
</dbReference>
<sequence length="173" mass="18983">MKTCLLIPLLLLLPWMAASCTSDPEPVLEPPVTEQPAQPEEEESENENQENMETSTIRLKVGGKTFTATLVDNSSTRALKALLAEGDLTIEMEDYARMEKVGPIGTTLPRNDEQISTVPGDLILYQGRYFVIYYGRNSYSLTRLGRIDNVSESELKAALGDGDVTVTLALSGE</sequence>
<dbReference type="Proteomes" id="UP000824108">
    <property type="component" value="Unassembled WGS sequence"/>
</dbReference>
<evidence type="ECO:0000313" key="5">
    <source>
        <dbReference type="Proteomes" id="UP000824108"/>
    </source>
</evidence>
<accession>A0A9D2KDA7</accession>
<reference evidence="4" key="1">
    <citation type="journal article" date="2021" name="PeerJ">
        <title>Extensive microbial diversity within the chicken gut microbiome revealed by metagenomics and culture.</title>
        <authorList>
            <person name="Gilroy R."/>
            <person name="Ravi A."/>
            <person name="Getino M."/>
            <person name="Pursley I."/>
            <person name="Horton D.L."/>
            <person name="Alikhan N.F."/>
            <person name="Baker D."/>
            <person name="Gharbi K."/>
            <person name="Hall N."/>
            <person name="Watson M."/>
            <person name="Adriaenssens E.M."/>
            <person name="Foster-Nyarko E."/>
            <person name="Jarju S."/>
            <person name="Secka A."/>
            <person name="Antonio M."/>
            <person name="Oren A."/>
            <person name="Chaudhuri R.R."/>
            <person name="La Ragione R."/>
            <person name="Hildebrand F."/>
            <person name="Pallen M.J."/>
        </authorList>
    </citation>
    <scope>NUCLEOTIDE SEQUENCE</scope>
    <source>
        <strain evidence="4">CHK118-2852</strain>
    </source>
</reference>
<protein>
    <recommendedName>
        <fullName evidence="3">Cyclophilin-like domain-containing protein</fullName>
    </recommendedName>
</protein>
<dbReference type="AlphaFoldDB" id="A0A9D2KDA7"/>
<reference evidence="4" key="2">
    <citation type="submission" date="2021-04" db="EMBL/GenBank/DDBJ databases">
        <authorList>
            <person name="Gilroy R."/>
        </authorList>
    </citation>
    <scope>NUCLEOTIDE SEQUENCE</scope>
    <source>
        <strain evidence="4">CHK118-2852</strain>
    </source>
</reference>
<comment type="caution">
    <text evidence="4">The sequence shown here is derived from an EMBL/GenBank/DDBJ whole genome shotgun (WGS) entry which is preliminary data.</text>
</comment>
<feature type="chain" id="PRO_5038406400" description="Cyclophilin-like domain-containing protein" evidence="2">
    <location>
        <begin position="18"/>
        <end position="173"/>
    </location>
</feature>
<evidence type="ECO:0000256" key="1">
    <source>
        <dbReference type="SAM" id="MobiDB-lite"/>
    </source>
</evidence>
<evidence type="ECO:0000259" key="3">
    <source>
        <dbReference type="Pfam" id="PF18050"/>
    </source>
</evidence>
<dbReference type="PROSITE" id="PS51257">
    <property type="entry name" value="PROKAR_LIPOPROTEIN"/>
    <property type="match status" value="1"/>
</dbReference>
<feature type="signal peptide" evidence="2">
    <location>
        <begin position="1"/>
        <end position="17"/>
    </location>
</feature>
<gene>
    <name evidence="4" type="ORF">H9807_00645</name>
</gene>
<keyword evidence="2" id="KW-0732">Signal</keyword>
<dbReference type="EMBL" id="DXAV01000008">
    <property type="protein sequence ID" value="HIZ90622.1"/>
    <property type="molecule type" value="Genomic_DNA"/>
</dbReference>
<dbReference type="Pfam" id="PF18050">
    <property type="entry name" value="Cyclophil_like2"/>
    <property type="match status" value="1"/>
</dbReference>
<feature type="region of interest" description="Disordered" evidence="1">
    <location>
        <begin position="23"/>
        <end position="56"/>
    </location>
</feature>
<organism evidence="4 5">
    <name type="scientific">Candidatus Bacteroides merdavium</name>
    <dbReference type="NCBI Taxonomy" id="2838472"/>
    <lineage>
        <taxon>Bacteria</taxon>
        <taxon>Pseudomonadati</taxon>
        <taxon>Bacteroidota</taxon>
        <taxon>Bacteroidia</taxon>
        <taxon>Bacteroidales</taxon>
        <taxon>Bacteroidaceae</taxon>
        <taxon>Bacteroides</taxon>
    </lineage>
</organism>
<name>A0A9D2KDA7_9BACE</name>
<evidence type="ECO:0000313" key="4">
    <source>
        <dbReference type="EMBL" id="HIZ90622.1"/>
    </source>
</evidence>
<dbReference type="Gene3D" id="2.40.100.20">
    <property type="match status" value="1"/>
</dbReference>
<evidence type="ECO:0000256" key="2">
    <source>
        <dbReference type="SAM" id="SignalP"/>
    </source>
</evidence>
<dbReference type="SUPFAM" id="SSF50891">
    <property type="entry name" value="Cyclophilin-like"/>
    <property type="match status" value="1"/>
</dbReference>
<proteinExistence type="predicted"/>
<feature type="domain" description="Cyclophilin-like" evidence="3">
    <location>
        <begin position="59"/>
        <end position="168"/>
    </location>
</feature>
<dbReference type="InterPro" id="IPR041183">
    <property type="entry name" value="Cyclophilin-like"/>
</dbReference>
<feature type="compositionally biased region" description="Acidic residues" evidence="1">
    <location>
        <begin position="39"/>
        <end position="50"/>
    </location>
</feature>